<evidence type="ECO:0000313" key="3">
    <source>
        <dbReference type="Proteomes" id="UP000777438"/>
    </source>
</evidence>
<evidence type="ECO:0000313" key="2">
    <source>
        <dbReference type="EMBL" id="KAH6876590.1"/>
    </source>
</evidence>
<accession>A0A9P8VWM1</accession>
<proteinExistence type="predicted"/>
<dbReference type="OrthoDB" id="4457531at2759"/>
<sequence>MSDDEDFDIGPDPTRPTLENAADAGHPFSICWSREVRSILAGLDSDRFKDLDGPWAIESPFDVSTLRLSAVIPDSPGNGGISSSGCYRDGLSTSSEHGTEHLSAALGITVGYPFLNASVTGKYDGRVSEDRNASLQPPCAGVKASRNASCRVGRVVLNRTPTLSEKAIAILQSPHGEELFRKRYGNYYVCGFALGADAGACMSASTESRSSQETIAITVAVKVLFWSESATHTEVMTSQSHSSTLSFSGYSTLDTGQPCALDSKGASPRDEEELRKQANDYLVKVRELQTKVRDVMAEVGVVDGAELPLSDCARLCRSGLVVELLLTPYARLNQYVSNARLRQPGK</sequence>
<dbReference type="Proteomes" id="UP000777438">
    <property type="component" value="Unassembled WGS sequence"/>
</dbReference>
<reference evidence="2 3" key="1">
    <citation type="journal article" date="2021" name="Nat. Commun.">
        <title>Genetic determinants of endophytism in the Arabidopsis root mycobiome.</title>
        <authorList>
            <person name="Mesny F."/>
            <person name="Miyauchi S."/>
            <person name="Thiergart T."/>
            <person name="Pickel B."/>
            <person name="Atanasova L."/>
            <person name="Karlsson M."/>
            <person name="Huettel B."/>
            <person name="Barry K.W."/>
            <person name="Haridas S."/>
            <person name="Chen C."/>
            <person name="Bauer D."/>
            <person name="Andreopoulos W."/>
            <person name="Pangilinan J."/>
            <person name="LaButti K."/>
            <person name="Riley R."/>
            <person name="Lipzen A."/>
            <person name="Clum A."/>
            <person name="Drula E."/>
            <person name="Henrissat B."/>
            <person name="Kohler A."/>
            <person name="Grigoriev I.V."/>
            <person name="Martin F.M."/>
            <person name="Hacquard S."/>
        </authorList>
    </citation>
    <scope>NUCLEOTIDE SEQUENCE [LARGE SCALE GENOMIC DNA]</scope>
    <source>
        <strain evidence="2 3">MPI-CAGE-CH-0241</strain>
    </source>
</reference>
<name>A0A9P8VWM1_9HYPO</name>
<dbReference type="AlphaFoldDB" id="A0A9P8VWM1"/>
<organism evidence="2 3">
    <name type="scientific">Thelonectria olida</name>
    <dbReference type="NCBI Taxonomy" id="1576542"/>
    <lineage>
        <taxon>Eukaryota</taxon>
        <taxon>Fungi</taxon>
        <taxon>Dikarya</taxon>
        <taxon>Ascomycota</taxon>
        <taxon>Pezizomycotina</taxon>
        <taxon>Sordariomycetes</taxon>
        <taxon>Hypocreomycetidae</taxon>
        <taxon>Hypocreales</taxon>
        <taxon>Nectriaceae</taxon>
        <taxon>Thelonectria</taxon>
    </lineage>
</organism>
<keyword evidence="3" id="KW-1185">Reference proteome</keyword>
<dbReference type="EMBL" id="JAGPYM010000034">
    <property type="protein sequence ID" value="KAH6876590.1"/>
    <property type="molecule type" value="Genomic_DNA"/>
</dbReference>
<protein>
    <submittedName>
        <fullName evidence="2">Uncharacterized protein</fullName>
    </submittedName>
</protein>
<gene>
    <name evidence="2" type="ORF">B0T10DRAFT_566805</name>
</gene>
<evidence type="ECO:0000256" key="1">
    <source>
        <dbReference type="SAM" id="MobiDB-lite"/>
    </source>
</evidence>
<feature type="region of interest" description="Disordered" evidence="1">
    <location>
        <begin position="1"/>
        <end position="21"/>
    </location>
</feature>
<comment type="caution">
    <text evidence="2">The sequence shown here is derived from an EMBL/GenBank/DDBJ whole genome shotgun (WGS) entry which is preliminary data.</text>
</comment>